<comment type="caution">
    <text evidence="2">The sequence shown here is derived from an EMBL/GenBank/DDBJ whole genome shotgun (WGS) entry which is preliminary data.</text>
</comment>
<dbReference type="RefSeq" id="WP_209551983.1">
    <property type="nucleotide sequence ID" value="NZ_QFAY01000030.1"/>
</dbReference>
<evidence type="ECO:0000313" key="2">
    <source>
        <dbReference type="EMBL" id="MBP2621994.1"/>
    </source>
</evidence>
<dbReference type="Gene3D" id="3.30.2310.20">
    <property type="entry name" value="RelE-like"/>
    <property type="match status" value="1"/>
</dbReference>
<dbReference type="EMBL" id="QFAY01000030">
    <property type="protein sequence ID" value="MBP2621994.1"/>
    <property type="molecule type" value="Genomic_DNA"/>
</dbReference>
<evidence type="ECO:0000313" key="3">
    <source>
        <dbReference type="Proteomes" id="UP001519349"/>
    </source>
</evidence>
<keyword evidence="3" id="KW-1185">Reference proteome</keyword>
<name>A0ABS5B1Z7_9STRE</name>
<dbReference type="Pfam" id="PF05016">
    <property type="entry name" value="ParE_toxin"/>
    <property type="match status" value="1"/>
</dbReference>
<evidence type="ECO:0000256" key="1">
    <source>
        <dbReference type="ARBA" id="ARBA00022649"/>
    </source>
</evidence>
<dbReference type="InterPro" id="IPR007712">
    <property type="entry name" value="RelE/ParE_toxin"/>
</dbReference>
<accession>A0ABS5B1Z7</accession>
<protein>
    <submittedName>
        <fullName evidence="2">Type II toxin-antitoxin system mRNA interferase toxin, RelE/StbE family</fullName>
    </submittedName>
</protein>
<sequence length="107" mass="12504">MVYSIRYTARVVEELDRIYGYISTNFSIGGARRKISKIRAKINRLQHMPGGFDFDDRLGRKLNPNFKTQALVCDDYLILFLVDKKHQIVIVTHLIPSKSNYMKLLKK</sequence>
<reference evidence="2 3" key="1">
    <citation type="submission" date="2018-05" db="EMBL/GenBank/DDBJ databases">
        <title>Draft genome sequence of Streptococcus panodentis CCUG 70867T.</title>
        <authorList>
            <person name="Salva-Serra F."/>
            <person name="Mendez V."/>
            <person name="Jaen-Luchoro D."/>
            <person name="Gonzales-Siles L."/>
            <person name="Karlsson R."/>
            <person name="Engstrom-Jakobsson H."/>
            <person name="Busquets A."/>
            <person name="Gomila M."/>
            <person name="Pineiro-Iglesias B."/>
            <person name="Bennasar-Figueras A."/>
            <person name="Seeger M."/>
            <person name="Moore E."/>
        </authorList>
    </citation>
    <scope>NUCLEOTIDE SEQUENCE [LARGE SCALE GENOMIC DNA]</scope>
    <source>
        <strain evidence="2 3">CCUG 70867</strain>
    </source>
</reference>
<dbReference type="Proteomes" id="UP001519349">
    <property type="component" value="Unassembled WGS sequence"/>
</dbReference>
<proteinExistence type="predicted"/>
<dbReference type="InterPro" id="IPR035093">
    <property type="entry name" value="RelE/ParE_toxin_dom_sf"/>
</dbReference>
<gene>
    <name evidence="2" type="ORF">DHL47_11845</name>
</gene>
<organism evidence="2 3">
    <name type="scientific">Streptococcus panodentis</name>
    <dbReference type="NCBI Taxonomy" id="1581472"/>
    <lineage>
        <taxon>Bacteria</taxon>
        <taxon>Bacillati</taxon>
        <taxon>Bacillota</taxon>
        <taxon>Bacilli</taxon>
        <taxon>Lactobacillales</taxon>
        <taxon>Streptococcaceae</taxon>
        <taxon>Streptococcus</taxon>
    </lineage>
</organism>
<keyword evidence="1" id="KW-1277">Toxin-antitoxin system</keyword>